<evidence type="ECO:0000256" key="2">
    <source>
        <dbReference type="ARBA" id="ARBA00023315"/>
    </source>
</evidence>
<evidence type="ECO:0000259" key="4">
    <source>
        <dbReference type="PROSITE" id="PS51186"/>
    </source>
</evidence>
<comment type="caution">
    <text evidence="5">The sequence shown here is derived from an EMBL/GenBank/DDBJ whole genome shotgun (WGS) entry which is preliminary data.</text>
</comment>
<dbReference type="Pfam" id="PF13302">
    <property type="entry name" value="Acetyltransf_3"/>
    <property type="match status" value="1"/>
</dbReference>
<protein>
    <submittedName>
        <fullName evidence="5">Ribosomal-protein-alanine N-acetyltransferase</fullName>
    </submittedName>
</protein>
<comment type="similarity">
    <text evidence="3">Belongs to the acetyltransferase family. RimJ subfamily.</text>
</comment>
<gene>
    <name evidence="5" type="ORF">EDD60_102133</name>
</gene>
<dbReference type="Gene3D" id="3.40.630.30">
    <property type="match status" value="1"/>
</dbReference>
<dbReference type="InterPro" id="IPR051531">
    <property type="entry name" value="N-acetyltransferase"/>
</dbReference>
<dbReference type="SUPFAM" id="SSF55729">
    <property type="entry name" value="Acyl-CoA N-acyltransferases (Nat)"/>
    <property type="match status" value="1"/>
</dbReference>
<sequence length="187" mass="21944">MNAKIDTSDVQLETKRLLLRPWQITDLKDFNEYASQPGVGEMAGWLAHQSMEESKHILQMFIQEKKTFAIELKSNHKVIGSIGIEEDRLANDPAFQDVYGREIGYVLNRDYWGQGIMCEAVLRVIEYCFKDLGYDYLLCGYFLKNHQSARVNQKCGFQFLRNQDFHTRFDTIEPGHLNIMWNQKQRI</sequence>
<evidence type="ECO:0000313" key="6">
    <source>
        <dbReference type="Proteomes" id="UP000295515"/>
    </source>
</evidence>
<proteinExistence type="inferred from homology"/>
<dbReference type="Proteomes" id="UP000295515">
    <property type="component" value="Unassembled WGS sequence"/>
</dbReference>
<dbReference type="InterPro" id="IPR016181">
    <property type="entry name" value="Acyl_CoA_acyltransferase"/>
</dbReference>
<dbReference type="AlphaFoldDB" id="A0A4R3Z7Q1"/>
<dbReference type="PROSITE" id="PS51186">
    <property type="entry name" value="GNAT"/>
    <property type="match status" value="1"/>
</dbReference>
<keyword evidence="1 5" id="KW-0808">Transferase</keyword>
<accession>A0A4R3Z7Q1</accession>
<dbReference type="GO" id="GO:0005737">
    <property type="term" value="C:cytoplasm"/>
    <property type="evidence" value="ECO:0007669"/>
    <property type="project" value="TreeGrafter"/>
</dbReference>
<dbReference type="GO" id="GO:0008999">
    <property type="term" value="F:protein-N-terminal-alanine acetyltransferase activity"/>
    <property type="evidence" value="ECO:0007669"/>
    <property type="project" value="TreeGrafter"/>
</dbReference>
<evidence type="ECO:0000256" key="1">
    <source>
        <dbReference type="ARBA" id="ARBA00022679"/>
    </source>
</evidence>
<organism evidence="5 6">
    <name type="scientific">Longibaculum muris</name>
    <dbReference type="NCBI Taxonomy" id="1796628"/>
    <lineage>
        <taxon>Bacteria</taxon>
        <taxon>Bacillati</taxon>
        <taxon>Bacillota</taxon>
        <taxon>Erysipelotrichia</taxon>
        <taxon>Erysipelotrichales</taxon>
        <taxon>Coprobacillaceae</taxon>
        <taxon>Longibaculum</taxon>
    </lineage>
</organism>
<evidence type="ECO:0000313" key="5">
    <source>
        <dbReference type="EMBL" id="TCW02168.1"/>
    </source>
</evidence>
<keyword evidence="6" id="KW-1185">Reference proteome</keyword>
<evidence type="ECO:0000256" key="3">
    <source>
        <dbReference type="ARBA" id="ARBA00038502"/>
    </source>
</evidence>
<dbReference type="EMBL" id="SMCQ01000002">
    <property type="protein sequence ID" value="TCW02168.1"/>
    <property type="molecule type" value="Genomic_DNA"/>
</dbReference>
<name>A0A4R3Z7Q1_9FIRM</name>
<reference evidence="5 6" key="1">
    <citation type="submission" date="2019-03" db="EMBL/GenBank/DDBJ databases">
        <title>Genomic Encyclopedia of Type Strains, Phase IV (KMG-IV): sequencing the most valuable type-strain genomes for metagenomic binning, comparative biology and taxonomic classification.</title>
        <authorList>
            <person name="Goeker M."/>
        </authorList>
    </citation>
    <scope>NUCLEOTIDE SEQUENCE [LARGE SCALE GENOMIC DNA]</scope>
    <source>
        <strain evidence="5 6">DSM 29487</strain>
    </source>
</reference>
<dbReference type="RefSeq" id="WP_066446381.1">
    <property type="nucleotide sequence ID" value="NZ_JANKBF010000003.1"/>
</dbReference>
<feature type="domain" description="N-acetyltransferase" evidence="4">
    <location>
        <begin position="17"/>
        <end position="179"/>
    </location>
</feature>
<dbReference type="GeneID" id="98914375"/>
<dbReference type="PANTHER" id="PTHR43792">
    <property type="entry name" value="GNAT FAMILY, PUTATIVE (AFU_ORTHOLOGUE AFUA_3G00765)-RELATED-RELATED"/>
    <property type="match status" value="1"/>
</dbReference>
<keyword evidence="2" id="KW-0012">Acyltransferase</keyword>
<dbReference type="PANTHER" id="PTHR43792:SF8">
    <property type="entry name" value="[RIBOSOMAL PROTEIN US5]-ALANINE N-ACETYLTRANSFERASE"/>
    <property type="match status" value="1"/>
</dbReference>
<dbReference type="InterPro" id="IPR000182">
    <property type="entry name" value="GNAT_dom"/>
</dbReference>